<organism evidence="4 5">
    <name type="scientific">Achromobacter spanius</name>
    <dbReference type="NCBI Taxonomy" id="217203"/>
    <lineage>
        <taxon>Bacteria</taxon>
        <taxon>Pseudomonadati</taxon>
        <taxon>Pseudomonadota</taxon>
        <taxon>Betaproteobacteria</taxon>
        <taxon>Burkholderiales</taxon>
        <taxon>Alcaligenaceae</taxon>
        <taxon>Achromobacter</taxon>
    </lineage>
</organism>
<sequence>MSDRHALASLIHPRSIAIIGASDDALRIGGRPIAYMRQQGYQGRLMPVNPKRSTIQGVPAYASVADLPERPDLAIVAVAAKLAPDVVEELGKRGTRVAIVFSAGFAEADAQGAALQDRMTAAARRYGLRLLGPNSLGVLNPRIGFYGSFTSVVESGFPKAGRVGIASQSGAYGSHILGLARDYGIGVSACVMSGNESDISLGDMVQAFVDDPDTDVIAVYSEGIRDGQRLLAALEAARLARKPVVMMKVGTSEVGSAAAQSHTASIAGNDAVTDAVLAEHGVVRARSTEHMLDVARLATRRIYPVHNSLGVITVSGGAGVIVSDAAELCGLPMPQMPAAAQRHLKELIPFCAPRNPVDCTAQFMNDLSIAGRFADAVVQEGGYQSILGFFTYTVGAASIADGLRAQLNAVRERHPDRLFVLCILASRERVQQYEDDGFSVYEDPARAVAAIEAMGRFGAAFARPAGQKTPSAPVSIPLPDATPSEATAKQILAQAGIAVAEERVCADARAAVAAAEQIGYPVVMKILSPDILHKSEIGGVLLDVANAQAVQAGHARLLERAATAAPDGRIEGVLVARQLSGGVECILGTQRDPVFGPVAMFGLGGIFVEIMKDVVLRRCPFDIGTAEQMILSIKGAPLLQGARGKPPADVKALAIMLSRLSHFAHEAGPRLQSIDLNPVIALPAGQGAYAVDAVIELAADGDARADVARGPGPGTL</sequence>
<dbReference type="PANTHER" id="PTHR42793:SF4">
    <property type="entry name" value="BLL6376 PROTEIN"/>
    <property type="match status" value="1"/>
</dbReference>
<accession>A0A2S5GKX8</accession>
<dbReference type="InterPro" id="IPR016102">
    <property type="entry name" value="Succinyl-CoA_synth-like"/>
</dbReference>
<dbReference type="PROSITE" id="PS50975">
    <property type="entry name" value="ATP_GRASP"/>
    <property type="match status" value="1"/>
</dbReference>
<dbReference type="InterPro" id="IPR011761">
    <property type="entry name" value="ATP-grasp"/>
</dbReference>
<comment type="caution">
    <text evidence="4">The sequence shown here is derived from an EMBL/GenBank/DDBJ whole genome shotgun (WGS) entry which is preliminary data.</text>
</comment>
<dbReference type="SUPFAM" id="SSF56059">
    <property type="entry name" value="Glutathione synthetase ATP-binding domain-like"/>
    <property type="match status" value="1"/>
</dbReference>
<dbReference type="SMART" id="SM00881">
    <property type="entry name" value="CoA_binding"/>
    <property type="match status" value="1"/>
</dbReference>
<dbReference type="PANTHER" id="PTHR42793">
    <property type="entry name" value="COA BINDING DOMAIN CONTAINING PROTEIN"/>
    <property type="match status" value="1"/>
</dbReference>
<dbReference type="InterPro" id="IPR036291">
    <property type="entry name" value="NAD(P)-bd_dom_sf"/>
</dbReference>
<keyword evidence="2" id="KW-0547">Nucleotide-binding</keyword>
<dbReference type="Gene3D" id="3.40.50.720">
    <property type="entry name" value="NAD(P)-binding Rossmann-like Domain"/>
    <property type="match status" value="1"/>
</dbReference>
<dbReference type="RefSeq" id="WP_104145262.1">
    <property type="nucleotide sequence ID" value="NZ_PREU01000014.1"/>
</dbReference>
<dbReference type="Pfam" id="PF13380">
    <property type="entry name" value="CoA_binding_2"/>
    <property type="match status" value="1"/>
</dbReference>
<dbReference type="EMBL" id="PREU01000014">
    <property type="protein sequence ID" value="PPA73555.1"/>
    <property type="molecule type" value="Genomic_DNA"/>
</dbReference>
<evidence type="ECO:0000313" key="5">
    <source>
        <dbReference type="Proteomes" id="UP000239990"/>
    </source>
</evidence>
<dbReference type="Gene3D" id="3.30.1490.20">
    <property type="entry name" value="ATP-grasp fold, A domain"/>
    <property type="match status" value="1"/>
</dbReference>
<dbReference type="InterPro" id="IPR013815">
    <property type="entry name" value="ATP_grasp_subdomain_1"/>
</dbReference>
<dbReference type="Proteomes" id="UP000239990">
    <property type="component" value="Unassembled WGS sequence"/>
</dbReference>
<evidence type="ECO:0000313" key="4">
    <source>
        <dbReference type="EMBL" id="PPA73555.1"/>
    </source>
</evidence>
<dbReference type="Gene3D" id="3.30.470.20">
    <property type="entry name" value="ATP-grasp fold, B domain"/>
    <property type="match status" value="1"/>
</dbReference>
<dbReference type="SUPFAM" id="SSF52210">
    <property type="entry name" value="Succinyl-CoA synthetase domains"/>
    <property type="match status" value="2"/>
</dbReference>
<dbReference type="InterPro" id="IPR003781">
    <property type="entry name" value="CoA-bd"/>
</dbReference>
<protein>
    <submittedName>
        <fullName evidence="4">Acyl-CoA synthetase</fullName>
    </submittedName>
</protein>
<comment type="similarity">
    <text evidence="1">In the N-terminal section; belongs to the acetate CoA ligase alpha subunit family.</text>
</comment>
<feature type="domain" description="ATP-grasp" evidence="3">
    <location>
        <begin position="489"/>
        <end position="525"/>
    </location>
</feature>
<dbReference type="Gene3D" id="3.40.50.261">
    <property type="entry name" value="Succinyl-CoA synthetase domains"/>
    <property type="match status" value="2"/>
</dbReference>
<dbReference type="FunFam" id="3.30.1490.20:FF:000020">
    <property type="entry name" value="Protein lysine acetyltransferase"/>
    <property type="match status" value="1"/>
</dbReference>
<dbReference type="OrthoDB" id="8664175at2"/>
<reference evidence="4 5" key="1">
    <citation type="submission" date="2018-02" db="EMBL/GenBank/DDBJ databases">
        <title>Draft Genome of Achromobacter spanius stain 6.</title>
        <authorList>
            <person name="Gunasekera T.S."/>
            <person name="Radwan O."/>
            <person name="Ruiz O.N."/>
        </authorList>
    </citation>
    <scope>NUCLEOTIDE SEQUENCE [LARGE SCALE GENOMIC DNA]</scope>
    <source>
        <strain evidence="4 5">6</strain>
    </source>
</reference>
<dbReference type="SUPFAM" id="SSF51735">
    <property type="entry name" value="NAD(P)-binding Rossmann-fold domains"/>
    <property type="match status" value="1"/>
</dbReference>
<evidence type="ECO:0000259" key="3">
    <source>
        <dbReference type="PROSITE" id="PS50975"/>
    </source>
</evidence>
<dbReference type="InterPro" id="IPR032875">
    <property type="entry name" value="Succ_CoA_lig_flav_dom"/>
</dbReference>
<evidence type="ECO:0000256" key="2">
    <source>
        <dbReference type="PROSITE-ProRule" id="PRU00409"/>
    </source>
</evidence>
<dbReference type="GO" id="GO:0005524">
    <property type="term" value="F:ATP binding"/>
    <property type="evidence" value="ECO:0007669"/>
    <property type="project" value="UniProtKB-UniRule"/>
</dbReference>
<dbReference type="AlphaFoldDB" id="A0A2S5GKX8"/>
<dbReference type="GO" id="GO:0046872">
    <property type="term" value="F:metal ion binding"/>
    <property type="evidence" value="ECO:0007669"/>
    <property type="project" value="InterPro"/>
</dbReference>
<dbReference type="Pfam" id="PF13549">
    <property type="entry name" value="ATP-grasp_5"/>
    <property type="match status" value="1"/>
</dbReference>
<keyword evidence="2" id="KW-0067">ATP-binding</keyword>
<dbReference type="Pfam" id="PF13607">
    <property type="entry name" value="Succ_CoA_lig"/>
    <property type="match status" value="1"/>
</dbReference>
<name>A0A2S5GKX8_9BURK</name>
<proteinExistence type="inferred from homology"/>
<evidence type="ECO:0000256" key="1">
    <source>
        <dbReference type="ARBA" id="ARBA00060888"/>
    </source>
</evidence>
<gene>
    <name evidence="4" type="ORF">C4E15_24825</name>
</gene>